<name>A0A6P8BGD4_PYRGI</name>
<dbReference type="Proteomes" id="UP000515153">
    <property type="component" value="Unplaced"/>
</dbReference>
<dbReference type="RefSeq" id="XP_030986144.1">
    <property type="nucleotide sequence ID" value="XM_031120832.1"/>
</dbReference>
<evidence type="ECO:0000313" key="1">
    <source>
        <dbReference type="Proteomes" id="UP000515153"/>
    </source>
</evidence>
<protein>
    <submittedName>
        <fullName evidence="2">Uncharacterized protein</fullName>
    </submittedName>
</protein>
<feature type="non-terminal residue" evidence="2">
    <location>
        <position position="1"/>
    </location>
</feature>
<evidence type="ECO:0000313" key="2">
    <source>
        <dbReference type="RefSeq" id="XP_030986144.1"/>
    </source>
</evidence>
<dbReference type="AlphaFoldDB" id="A0A6P8BGD4"/>
<organism evidence="1 2">
    <name type="scientific">Pyricularia grisea</name>
    <name type="common">Crabgrass-specific blast fungus</name>
    <name type="synonym">Magnaporthe grisea</name>
    <dbReference type="NCBI Taxonomy" id="148305"/>
    <lineage>
        <taxon>Eukaryota</taxon>
        <taxon>Fungi</taxon>
        <taxon>Dikarya</taxon>
        <taxon>Ascomycota</taxon>
        <taxon>Pezizomycotina</taxon>
        <taxon>Sordariomycetes</taxon>
        <taxon>Sordariomycetidae</taxon>
        <taxon>Magnaporthales</taxon>
        <taxon>Pyriculariaceae</taxon>
        <taxon>Pyricularia</taxon>
    </lineage>
</organism>
<gene>
    <name evidence="2" type="ORF">PgNI_00755</name>
</gene>
<sequence>VYVKTPPVMACWGEQSSLVIDANRVLPVLLHCIYQATSAANRHGWAPLVAWLPLGRCCLGLWAQEAKATTGHFQCRSTQQHSFIPSR</sequence>
<dbReference type="GeneID" id="41955746"/>
<reference evidence="2" key="1">
    <citation type="journal article" date="2019" name="Mol. Biol. Evol.">
        <title>Blast fungal genomes show frequent chromosomal changes, gene gains and losses, and effector gene turnover.</title>
        <authorList>
            <person name="Gomez Luciano L.B."/>
            <person name="Jason Tsai I."/>
            <person name="Chuma I."/>
            <person name="Tosa Y."/>
            <person name="Chen Y.H."/>
            <person name="Li J.Y."/>
            <person name="Li M.Y."/>
            <person name="Jade Lu M.Y."/>
            <person name="Nakayashiki H."/>
            <person name="Li W.H."/>
        </authorList>
    </citation>
    <scope>NUCLEOTIDE SEQUENCE</scope>
    <source>
        <strain evidence="2">NI907</strain>
    </source>
</reference>
<dbReference type="KEGG" id="pgri:PgNI_00755"/>
<keyword evidence="1" id="KW-1185">Reference proteome</keyword>
<reference evidence="2" key="3">
    <citation type="submission" date="2025-08" db="UniProtKB">
        <authorList>
            <consortium name="RefSeq"/>
        </authorList>
    </citation>
    <scope>IDENTIFICATION</scope>
    <source>
        <strain evidence="2">NI907</strain>
    </source>
</reference>
<reference evidence="2" key="2">
    <citation type="submission" date="2019-10" db="EMBL/GenBank/DDBJ databases">
        <authorList>
            <consortium name="NCBI Genome Project"/>
        </authorList>
    </citation>
    <scope>NUCLEOTIDE SEQUENCE</scope>
    <source>
        <strain evidence="2">NI907</strain>
    </source>
</reference>
<accession>A0A6P8BGD4</accession>
<proteinExistence type="predicted"/>